<evidence type="ECO:0000256" key="2">
    <source>
        <dbReference type="ARBA" id="ARBA00022692"/>
    </source>
</evidence>
<evidence type="ECO:0000313" key="10">
    <source>
        <dbReference type="Proteomes" id="UP000734854"/>
    </source>
</evidence>
<dbReference type="Pfam" id="PF00582">
    <property type="entry name" value="Usp"/>
    <property type="match status" value="1"/>
</dbReference>
<dbReference type="PANTHER" id="PTHR46100:SF2">
    <property type="entry name" value="OS05G0453700 PROTEIN"/>
    <property type="match status" value="1"/>
</dbReference>
<evidence type="ECO:0000259" key="8">
    <source>
        <dbReference type="Pfam" id="PF00582"/>
    </source>
</evidence>
<reference evidence="9 10" key="1">
    <citation type="submission" date="2020-08" db="EMBL/GenBank/DDBJ databases">
        <title>Plant Genome Project.</title>
        <authorList>
            <person name="Zhang R.-G."/>
        </authorList>
    </citation>
    <scope>NUCLEOTIDE SEQUENCE [LARGE SCALE GENOMIC DNA]</scope>
    <source>
        <tissue evidence="9">Rhizome</tissue>
    </source>
</reference>
<comment type="subcellular location">
    <subcellularLocation>
        <location evidence="7">Membrane</location>
        <topology evidence="7">Multi-pass membrane protein</topology>
    </subcellularLocation>
</comment>
<dbReference type="InterPro" id="IPR014729">
    <property type="entry name" value="Rossmann-like_a/b/a_fold"/>
</dbReference>
<comment type="similarity">
    <text evidence="1 7">Belongs to the copper transporter (Ctr) (TC 1.A.56) family. SLC31A subfamily.</text>
</comment>
<sequence length="359" mass="38667">MGTRGGGDGMIMPPDDSMGGDGYTPMHSSFFWGSHVQILFAGWPGDRGLGMYILALLAVFATAALVDALSLAIQNLSKRRFGPRRVSMALLIAAVHALRVGLAYLVMLAVMSFNIGVLIAAIAGHAVGSLISGSGFFGLVSTKREEGKAPMAGDRKIGVALDFSKSSKRALEWAIDNLLGHGETLVVLHVRHPKSSSSTADLSSDSGALLIHSTPFLSQSRLLFSSCSDCVCGQSAAPIPLSEFRELEVLKRYDLEVDALVLDALDTAARQKEAIIVLKLYAGDPREKLCDAVEDLKLDSLDPSGQRIKPCSVARSMPCYHRQRTQREALTNPPPLTDFAEQAEISRVKNAVNERLNYQ</sequence>
<feature type="transmembrane region" description="Helical" evidence="7">
    <location>
        <begin position="88"/>
        <end position="111"/>
    </location>
</feature>
<dbReference type="PANTHER" id="PTHR46100">
    <property type="entry name" value="IMP2'P"/>
    <property type="match status" value="1"/>
</dbReference>
<dbReference type="Pfam" id="PF04145">
    <property type="entry name" value="Ctr"/>
    <property type="match status" value="1"/>
</dbReference>
<evidence type="ECO:0000256" key="6">
    <source>
        <dbReference type="ARBA" id="ARBA00023136"/>
    </source>
</evidence>
<keyword evidence="6 7" id="KW-0472">Membrane</keyword>
<keyword evidence="2 7" id="KW-0812">Transmembrane</keyword>
<comment type="caution">
    <text evidence="9">The sequence shown here is derived from an EMBL/GenBank/DDBJ whole genome shotgun (WGS) entry which is preliminary data.</text>
</comment>
<dbReference type="EMBL" id="JACMSC010000004">
    <property type="protein sequence ID" value="KAG6526672.1"/>
    <property type="molecule type" value="Genomic_DNA"/>
</dbReference>
<keyword evidence="3 7" id="KW-0187">Copper transport</keyword>
<feature type="transmembrane region" description="Helical" evidence="7">
    <location>
        <begin position="49"/>
        <end position="76"/>
    </location>
</feature>
<keyword evidence="7" id="KW-0813">Transport</keyword>
<name>A0A8J5I2W2_ZINOF</name>
<organism evidence="9 10">
    <name type="scientific">Zingiber officinale</name>
    <name type="common">Ginger</name>
    <name type="synonym">Amomum zingiber</name>
    <dbReference type="NCBI Taxonomy" id="94328"/>
    <lineage>
        <taxon>Eukaryota</taxon>
        <taxon>Viridiplantae</taxon>
        <taxon>Streptophyta</taxon>
        <taxon>Embryophyta</taxon>
        <taxon>Tracheophyta</taxon>
        <taxon>Spermatophyta</taxon>
        <taxon>Magnoliopsida</taxon>
        <taxon>Liliopsida</taxon>
        <taxon>Zingiberales</taxon>
        <taxon>Zingiberaceae</taxon>
        <taxon>Zingiber</taxon>
    </lineage>
</organism>
<feature type="domain" description="UspA" evidence="8">
    <location>
        <begin position="155"/>
        <end position="207"/>
    </location>
</feature>
<protein>
    <recommendedName>
        <fullName evidence="7">Copper transport protein</fullName>
    </recommendedName>
</protein>
<dbReference type="GO" id="GO:0016020">
    <property type="term" value="C:membrane"/>
    <property type="evidence" value="ECO:0007669"/>
    <property type="project" value="UniProtKB-SubCell"/>
</dbReference>
<evidence type="ECO:0000256" key="4">
    <source>
        <dbReference type="ARBA" id="ARBA00022989"/>
    </source>
</evidence>
<keyword evidence="4 7" id="KW-1133">Transmembrane helix</keyword>
<feature type="transmembrane region" description="Helical" evidence="7">
    <location>
        <begin position="117"/>
        <end position="140"/>
    </location>
</feature>
<dbReference type="InterPro" id="IPR006016">
    <property type="entry name" value="UspA"/>
</dbReference>
<evidence type="ECO:0000256" key="3">
    <source>
        <dbReference type="ARBA" id="ARBA00022796"/>
    </source>
</evidence>
<accession>A0A8J5I2W2</accession>
<dbReference type="SUPFAM" id="SSF52402">
    <property type="entry name" value="Adenine nucleotide alpha hydrolases-like"/>
    <property type="match status" value="1"/>
</dbReference>
<evidence type="ECO:0000256" key="5">
    <source>
        <dbReference type="ARBA" id="ARBA00023008"/>
    </source>
</evidence>
<evidence type="ECO:0000313" key="9">
    <source>
        <dbReference type="EMBL" id="KAG6526672.1"/>
    </source>
</evidence>
<keyword evidence="5 7" id="KW-0186">Copper</keyword>
<keyword evidence="10" id="KW-1185">Reference proteome</keyword>
<dbReference type="Proteomes" id="UP000734854">
    <property type="component" value="Unassembled WGS sequence"/>
</dbReference>
<evidence type="ECO:0000256" key="7">
    <source>
        <dbReference type="RuleBase" id="RU367022"/>
    </source>
</evidence>
<proteinExistence type="inferred from homology"/>
<dbReference type="InterPro" id="IPR007274">
    <property type="entry name" value="Cop_transporter"/>
</dbReference>
<gene>
    <name evidence="9" type="ORF">ZIOFF_016673</name>
</gene>
<keyword evidence="7" id="KW-0406">Ion transport</keyword>
<dbReference type="GO" id="GO:0005375">
    <property type="term" value="F:copper ion transmembrane transporter activity"/>
    <property type="evidence" value="ECO:0007669"/>
    <property type="project" value="UniProtKB-UniRule"/>
</dbReference>
<dbReference type="AlphaFoldDB" id="A0A8J5I2W2"/>
<dbReference type="Gene3D" id="3.40.50.620">
    <property type="entry name" value="HUPs"/>
    <property type="match status" value="1"/>
</dbReference>
<evidence type="ECO:0000256" key="1">
    <source>
        <dbReference type="ARBA" id="ARBA00006921"/>
    </source>
</evidence>